<dbReference type="EMBL" id="JASBWV010000001">
    <property type="protein sequence ID" value="KAJ9128061.1"/>
    <property type="molecule type" value="Genomic_DNA"/>
</dbReference>
<gene>
    <name evidence="1" type="ORF">QFC24_000352</name>
</gene>
<name>A0ACC2XWP3_9TREE</name>
<evidence type="ECO:0000313" key="2">
    <source>
        <dbReference type="Proteomes" id="UP001234202"/>
    </source>
</evidence>
<reference evidence="1" key="1">
    <citation type="submission" date="2023-04" db="EMBL/GenBank/DDBJ databases">
        <title>Draft Genome sequencing of Naganishia species isolated from polar environments using Oxford Nanopore Technology.</title>
        <authorList>
            <person name="Leo P."/>
            <person name="Venkateswaran K."/>
        </authorList>
    </citation>
    <scope>NUCLEOTIDE SEQUENCE</scope>
    <source>
        <strain evidence="1">DBVPG 5303</strain>
    </source>
</reference>
<comment type="caution">
    <text evidence="1">The sequence shown here is derived from an EMBL/GenBank/DDBJ whole genome shotgun (WGS) entry which is preliminary data.</text>
</comment>
<dbReference type="Proteomes" id="UP001234202">
    <property type="component" value="Unassembled WGS sequence"/>
</dbReference>
<keyword evidence="2" id="KW-1185">Reference proteome</keyword>
<sequence length="135" mass="14469">MYRLPRVRNFIPLRLAVARRPPLPSSSVVASRWVSTPAQPSTTTPTTMKAGTDAAASTAATTTSPMVPAAEAPGSVQPSVTGDVLTVPQYERLANETMETLYDALEALVEEWSPEGTHGWEIEYSVSHSNSIDPS</sequence>
<protein>
    <submittedName>
        <fullName evidence="1">Uncharacterized protein</fullName>
    </submittedName>
</protein>
<organism evidence="1 2">
    <name type="scientific">Naganishia onofrii</name>
    <dbReference type="NCBI Taxonomy" id="1851511"/>
    <lineage>
        <taxon>Eukaryota</taxon>
        <taxon>Fungi</taxon>
        <taxon>Dikarya</taxon>
        <taxon>Basidiomycota</taxon>
        <taxon>Agaricomycotina</taxon>
        <taxon>Tremellomycetes</taxon>
        <taxon>Filobasidiales</taxon>
        <taxon>Filobasidiaceae</taxon>
        <taxon>Naganishia</taxon>
    </lineage>
</organism>
<accession>A0ACC2XWP3</accession>
<evidence type="ECO:0000313" key="1">
    <source>
        <dbReference type="EMBL" id="KAJ9128061.1"/>
    </source>
</evidence>
<proteinExistence type="predicted"/>